<name>A0ABQ1QRT7_9FLAO</name>
<dbReference type="RefSeq" id="WP_188369339.1">
    <property type="nucleotide sequence ID" value="NZ_BMFH01000001.1"/>
</dbReference>
<comment type="caution">
    <text evidence="2">The sequence shown here is derived from an EMBL/GenBank/DDBJ whole genome shotgun (WGS) entry which is preliminary data.</text>
</comment>
<organism evidence="2 3">
    <name type="scientific">Muriicola marianensis</name>
    <dbReference type="NCBI Taxonomy" id="1324801"/>
    <lineage>
        <taxon>Bacteria</taxon>
        <taxon>Pseudomonadati</taxon>
        <taxon>Bacteroidota</taxon>
        <taxon>Flavobacteriia</taxon>
        <taxon>Flavobacteriales</taxon>
        <taxon>Flavobacteriaceae</taxon>
        <taxon>Muriicola</taxon>
    </lineage>
</organism>
<dbReference type="Proteomes" id="UP000625780">
    <property type="component" value="Unassembled WGS sequence"/>
</dbReference>
<keyword evidence="1" id="KW-1133">Transmembrane helix</keyword>
<gene>
    <name evidence="2" type="ORF">GCM10011361_07230</name>
</gene>
<evidence type="ECO:0000313" key="2">
    <source>
        <dbReference type="EMBL" id="GGD42807.1"/>
    </source>
</evidence>
<protein>
    <submittedName>
        <fullName evidence="2">Uncharacterized protein</fullName>
    </submittedName>
</protein>
<reference evidence="3" key="1">
    <citation type="journal article" date="2019" name="Int. J. Syst. Evol. Microbiol.">
        <title>The Global Catalogue of Microorganisms (GCM) 10K type strain sequencing project: providing services to taxonomists for standard genome sequencing and annotation.</title>
        <authorList>
            <consortium name="The Broad Institute Genomics Platform"/>
            <consortium name="The Broad Institute Genome Sequencing Center for Infectious Disease"/>
            <person name="Wu L."/>
            <person name="Ma J."/>
        </authorList>
    </citation>
    <scope>NUCLEOTIDE SEQUENCE [LARGE SCALE GENOMIC DNA]</scope>
    <source>
        <strain evidence="3">CGMCC 1.12606</strain>
    </source>
</reference>
<sequence>MDNTIYYVLGLVAVIYIALSTFNRRRSKERKSRKFMDGYQRKKKEE</sequence>
<keyword evidence="1" id="KW-0812">Transmembrane</keyword>
<accession>A0ABQ1QRT7</accession>
<dbReference type="EMBL" id="BMFH01000001">
    <property type="protein sequence ID" value="GGD42807.1"/>
    <property type="molecule type" value="Genomic_DNA"/>
</dbReference>
<evidence type="ECO:0000313" key="3">
    <source>
        <dbReference type="Proteomes" id="UP000625780"/>
    </source>
</evidence>
<proteinExistence type="predicted"/>
<keyword evidence="1" id="KW-0472">Membrane</keyword>
<feature type="transmembrane region" description="Helical" evidence="1">
    <location>
        <begin position="6"/>
        <end position="23"/>
    </location>
</feature>
<evidence type="ECO:0000256" key="1">
    <source>
        <dbReference type="SAM" id="Phobius"/>
    </source>
</evidence>
<keyword evidence="3" id="KW-1185">Reference proteome</keyword>